<accession>A0AA41ZHJ6</accession>
<dbReference type="InterPro" id="IPR010982">
    <property type="entry name" value="Lambda_DNA-bd_dom_sf"/>
</dbReference>
<keyword evidence="3" id="KW-1185">Reference proteome</keyword>
<evidence type="ECO:0000259" key="1">
    <source>
        <dbReference type="Pfam" id="PF13443"/>
    </source>
</evidence>
<dbReference type="EMBL" id="JANFAV010000016">
    <property type="protein sequence ID" value="MCW6536771.1"/>
    <property type="molecule type" value="Genomic_DNA"/>
</dbReference>
<gene>
    <name evidence="2" type="ORF">NEE01_18495</name>
</gene>
<proteinExistence type="predicted"/>
<dbReference type="InterPro" id="IPR001387">
    <property type="entry name" value="Cro/C1-type_HTH"/>
</dbReference>
<comment type="caution">
    <text evidence="2">The sequence shown here is derived from an EMBL/GenBank/DDBJ whole genome shotgun (WGS) entry which is preliminary data.</text>
</comment>
<evidence type="ECO:0000313" key="3">
    <source>
        <dbReference type="Proteomes" id="UP001165565"/>
    </source>
</evidence>
<reference evidence="2" key="1">
    <citation type="submission" date="2022-06" db="EMBL/GenBank/DDBJ databases">
        <title>Sphingomonas sp. nov. isolated from rhizosphere soil of tomato.</title>
        <authorList>
            <person name="Dong H."/>
            <person name="Gao R."/>
        </authorList>
    </citation>
    <scope>NUCLEOTIDE SEQUENCE</scope>
    <source>
        <strain evidence="2">MMSM24</strain>
    </source>
</reference>
<dbReference type="Pfam" id="PF13443">
    <property type="entry name" value="HTH_26"/>
    <property type="match status" value="1"/>
</dbReference>
<dbReference type="AlphaFoldDB" id="A0AA41ZHJ6"/>
<dbReference type="GO" id="GO:0003677">
    <property type="term" value="F:DNA binding"/>
    <property type="evidence" value="ECO:0007669"/>
    <property type="project" value="InterPro"/>
</dbReference>
<name>A0AA41ZHJ6_9SPHN</name>
<protein>
    <submittedName>
        <fullName evidence="2">Helix-turn-helix transcriptional regulator</fullName>
    </submittedName>
</protein>
<dbReference type="Proteomes" id="UP001165565">
    <property type="component" value="Unassembled WGS sequence"/>
</dbReference>
<organism evidence="2 3">
    <name type="scientific">Sphingomonas lycopersici</name>
    <dbReference type="NCBI Taxonomy" id="2951807"/>
    <lineage>
        <taxon>Bacteria</taxon>
        <taxon>Pseudomonadati</taxon>
        <taxon>Pseudomonadota</taxon>
        <taxon>Alphaproteobacteria</taxon>
        <taxon>Sphingomonadales</taxon>
        <taxon>Sphingomonadaceae</taxon>
        <taxon>Sphingomonas</taxon>
    </lineage>
</organism>
<dbReference type="SUPFAM" id="SSF47413">
    <property type="entry name" value="lambda repressor-like DNA-binding domains"/>
    <property type="match status" value="1"/>
</dbReference>
<dbReference type="Gene3D" id="1.10.260.40">
    <property type="entry name" value="lambda repressor-like DNA-binding domains"/>
    <property type="match status" value="1"/>
</dbReference>
<feature type="domain" description="HTH cro/C1-type" evidence="1">
    <location>
        <begin position="14"/>
        <end position="65"/>
    </location>
</feature>
<sequence>MKPTSKQISVLQTRIAKRMANDPISYADIARATGVDPSQVGRICKGDFKTFSDNLMQICRVLKVKVPRISPKEDVDREWSKVHASVSRICREHPDGAKLIGRVMDAIADLQGRGA</sequence>
<evidence type="ECO:0000313" key="2">
    <source>
        <dbReference type="EMBL" id="MCW6536771.1"/>
    </source>
</evidence>
<dbReference type="RefSeq" id="WP_265270506.1">
    <property type="nucleotide sequence ID" value="NZ_JANFAV010000016.1"/>
</dbReference>